<dbReference type="InterPro" id="IPR036097">
    <property type="entry name" value="HisK_dim/P_sf"/>
</dbReference>
<proteinExistence type="predicted"/>
<accession>A0A1Z5K6T3</accession>
<dbReference type="Proteomes" id="UP000198406">
    <property type="component" value="Unassembled WGS sequence"/>
</dbReference>
<dbReference type="SMART" id="SM00448">
    <property type="entry name" value="REC"/>
    <property type="match status" value="1"/>
</dbReference>
<dbReference type="InterPro" id="IPR011006">
    <property type="entry name" value="CheY-like_superfamily"/>
</dbReference>
<dbReference type="InterPro" id="IPR001789">
    <property type="entry name" value="Sig_transdc_resp-reg_receiver"/>
</dbReference>
<feature type="modified residue" description="4-aspartylphosphate" evidence="3">
    <location>
        <position position="635"/>
    </location>
</feature>
<feature type="region of interest" description="Disordered" evidence="4">
    <location>
        <begin position="543"/>
        <end position="576"/>
    </location>
</feature>
<dbReference type="InterPro" id="IPR003018">
    <property type="entry name" value="GAF"/>
</dbReference>
<evidence type="ECO:0000313" key="8">
    <source>
        <dbReference type="Proteomes" id="UP000198406"/>
    </source>
</evidence>
<dbReference type="InParanoid" id="A0A1Z5K6T3"/>
<evidence type="ECO:0000259" key="6">
    <source>
        <dbReference type="PROSITE" id="PS50110"/>
    </source>
</evidence>
<evidence type="ECO:0000256" key="2">
    <source>
        <dbReference type="ARBA" id="ARBA00022777"/>
    </source>
</evidence>
<sequence length="898" mass="100310">MPNSDENNDSCESTEEVEERTRTVLDYSSSIDLKEALLEAFEGKKKDVVLPNPASESAPESRMNAVQVGCFGGVGCSPNAVSNINDTAFDWVLTNYDETTTEAQSMEEEMHRLLVLKSYLILDSEREEAFERLTGLGSRIFDVPICLVSLVDLGRQWFMSNKGLGVCRQTNRRVAFCAHAIQLKPGLKTLVVPDARDDFRFRDSPLVLGPPFIRFYAGAPLISPEGYKLGTFCIISPEPRPQGLSEEEQDSLIDLANITVKTMVDRREQLESREDPARLIAYTSHDLMTPLSGVQLALSLLSEDDDVLSKLDAHQNELLSTASNCSDIMIRICKSSIESLRHNNSNSKRNLLGKENGGGKEKITKIVELVKSLQVIAEPIPKRAPLVITLCPNVPHRLVSDDLKIFRSVLNLVKDAILRTEAGKVHLTIFKEEQDEAEVVDGAEARKYVRFECEDTGPDVPIGEAPFLFESNGENSQTRLGLHSIANLIKSLDGTYGYRKRGQNLQGSIFWFSVPLIVTGIQGDESVHSFSFSMNSNSNLHSFQRRGPANGTATSAETTSFGRCPSNGSLNSLSSQEEEGAHRVKRALIIDDSVIVRKTIDRALTKLGFEVEQAEDGSVGLNAMKQTMFDMVLCDFLMPVMDGLDCVKQYREWEKEHRPSFRQYIVGISAHVGVQESGQGLEAGMNAFRPKPISMRNLTELQESKPVQRIMKQLDRLASSSLPERCDLLTSCKTDETCLLPSSPPGEILALKRRLESMVVTTRVENRYALVLSEESNSCLDKMKEDGWHVILSQSSADFEGHLRKRNWDLVLVDEEIPFLSAPRLISDFREWEAANRVNEQKNVFFVSGSDIPRPSDKNSIVRPPSGFNGVLRKPIEWEDIDHLLNRNKNFLNILVPK</sequence>
<dbReference type="InterPro" id="IPR036890">
    <property type="entry name" value="HATPase_C_sf"/>
</dbReference>
<dbReference type="OrthoDB" id="303614at2759"/>
<name>A0A1Z5K6T3_FISSO</name>
<dbReference type="SUPFAM" id="SSF55781">
    <property type="entry name" value="GAF domain-like"/>
    <property type="match status" value="1"/>
</dbReference>
<evidence type="ECO:0000256" key="3">
    <source>
        <dbReference type="PROSITE-ProRule" id="PRU00169"/>
    </source>
</evidence>
<dbReference type="InterPro" id="IPR003594">
    <property type="entry name" value="HATPase_dom"/>
</dbReference>
<dbReference type="InterPro" id="IPR003661">
    <property type="entry name" value="HisK_dim/P_dom"/>
</dbReference>
<dbReference type="InterPro" id="IPR029016">
    <property type="entry name" value="GAF-like_dom_sf"/>
</dbReference>
<comment type="caution">
    <text evidence="7">The sequence shown here is derived from an EMBL/GenBank/DDBJ whole genome shotgun (WGS) entry which is preliminary data.</text>
</comment>
<dbReference type="InterPro" id="IPR005467">
    <property type="entry name" value="His_kinase_dom"/>
</dbReference>
<dbReference type="CDD" id="cd00082">
    <property type="entry name" value="HisKA"/>
    <property type="match status" value="1"/>
</dbReference>
<dbReference type="Gene3D" id="3.30.565.10">
    <property type="entry name" value="Histidine kinase-like ATPase, C-terminal domain"/>
    <property type="match status" value="1"/>
</dbReference>
<evidence type="ECO:0000256" key="4">
    <source>
        <dbReference type="SAM" id="MobiDB-lite"/>
    </source>
</evidence>
<dbReference type="Pfam" id="PF00072">
    <property type="entry name" value="Response_reg"/>
    <property type="match status" value="1"/>
</dbReference>
<gene>
    <name evidence="7" type="ORF">FisN_29Hh075</name>
</gene>
<dbReference type="SMART" id="SM00387">
    <property type="entry name" value="HATPase_c"/>
    <property type="match status" value="1"/>
</dbReference>
<dbReference type="SUPFAM" id="SSF47384">
    <property type="entry name" value="Homodimeric domain of signal transducing histidine kinase"/>
    <property type="match status" value="1"/>
</dbReference>
<evidence type="ECO:0000256" key="1">
    <source>
        <dbReference type="ARBA" id="ARBA00022679"/>
    </source>
</evidence>
<dbReference type="EMBL" id="BDSP01000170">
    <property type="protein sequence ID" value="GAX21638.1"/>
    <property type="molecule type" value="Genomic_DNA"/>
</dbReference>
<keyword evidence="3" id="KW-0597">Phosphoprotein</keyword>
<feature type="region of interest" description="Disordered" evidence="4">
    <location>
        <begin position="1"/>
        <end position="23"/>
    </location>
</feature>
<dbReference type="Gene3D" id="3.40.50.2300">
    <property type="match status" value="1"/>
</dbReference>
<dbReference type="Gene3D" id="3.30.450.40">
    <property type="match status" value="1"/>
</dbReference>
<dbReference type="PROSITE" id="PS50110">
    <property type="entry name" value="RESPONSE_REGULATORY"/>
    <property type="match status" value="1"/>
</dbReference>
<dbReference type="PANTHER" id="PTHR43102">
    <property type="entry name" value="SLR1143 PROTEIN"/>
    <property type="match status" value="1"/>
</dbReference>
<keyword evidence="2" id="KW-0418">Kinase</keyword>
<organism evidence="7 8">
    <name type="scientific">Fistulifera solaris</name>
    <name type="common">Oleaginous diatom</name>
    <dbReference type="NCBI Taxonomy" id="1519565"/>
    <lineage>
        <taxon>Eukaryota</taxon>
        <taxon>Sar</taxon>
        <taxon>Stramenopiles</taxon>
        <taxon>Ochrophyta</taxon>
        <taxon>Bacillariophyta</taxon>
        <taxon>Bacillariophyceae</taxon>
        <taxon>Bacillariophycidae</taxon>
        <taxon>Naviculales</taxon>
        <taxon>Naviculaceae</taxon>
        <taxon>Fistulifera</taxon>
    </lineage>
</organism>
<dbReference type="AlphaFoldDB" id="A0A1Z5K6T3"/>
<dbReference type="PANTHER" id="PTHR43102:SF2">
    <property type="entry name" value="GAF DOMAIN-CONTAINING PROTEIN"/>
    <property type="match status" value="1"/>
</dbReference>
<keyword evidence="8" id="KW-1185">Reference proteome</keyword>
<feature type="domain" description="Histidine kinase" evidence="5">
    <location>
        <begin position="282"/>
        <end position="518"/>
    </location>
</feature>
<evidence type="ECO:0000313" key="7">
    <source>
        <dbReference type="EMBL" id="GAX21638.1"/>
    </source>
</evidence>
<keyword evidence="1" id="KW-0808">Transferase</keyword>
<dbReference type="SUPFAM" id="SSF55874">
    <property type="entry name" value="ATPase domain of HSP90 chaperone/DNA topoisomerase II/histidine kinase"/>
    <property type="match status" value="1"/>
</dbReference>
<dbReference type="CDD" id="cd17546">
    <property type="entry name" value="REC_hyHK_CKI1_RcsC-like"/>
    <property type="match status" value="1"/>
</dbReference>
<dbReference type="GO" id="GO:0000155">
    <property type="term" value="F:phosphorelay sensor kinase activity"/>
    <property type="evidence" value="ECO:0007669"/>
    <property type="project" value="InterPro"/>
</dbReference>
<dbReference type="Pfam" id="PF00512">
    <property type="entry name" value="HisKA"/>
    <property type="match status" value="1"/>
</dbReference>
<feature type="compositionally biased region" description="Acidic residues" evidence="4">
    <location>
        <begin position="1"/>
        <end position="18"/>
    </location>
</feature>
<feature type="compositionally biased region" description="Polar residues" evidence="4">
    <location>
        <begin position="551"/>
        <end position="575"/>
    </location>
</feature>
<dbReference type="Pfam" id="PF02518">
    <property type="entry name" value="HATPase_c"/>
    <property type="match status" value="1"/>
</dbReference>
<dbReference type="SUPFAM" id="SSF52172">
    <property type="entry name" value="CheY-like"/>
    <property type="match status" value="1"/>
</dbReference>
<dbReference type="PROSITE" id="PS50109">
    <property type="entry name" value="HIS_KIN"/>
    <property type="match status" value="1"/>
</dbReference>
<reference evidence="7 8" key="1">
    <citation type="journal article" date="2015" name="Plant Cell">
        <title>Oil accumulation by the oleaginous diatom Fistulifera solaris as revealed by the genome and transcriptome.</title>
        <authorList>
            <person name="Tanaka T."/>
            <person name="Maeda Y."/>
            <person name="Veluchamy A."/>
            <person name="Tanaka M."/>
            <person name="Abida H."/>
            <person name="Marechal E."/>
            <person name="Bowler C."/>
            <person name="Muto M."/>
            <person name="Sunaga Y."/>
            <person name="Tanaka M."/>
            <person name="Yoshino T."/>
            <person name="Taniguchi T."/>
            <person name="Fukuda Y."/>
            <person name="Nemoto M."/>
            <person name="Matsumoto M."/>
            <person name="Wong P.S."/>
            <person name="Aburatani S."/>
            <person name="Fujibuchi W."/>
        </authorList>
    </citation>
    <scope>NUCLEOTIDE SEQUENCE [LARGE SCALE GENOMIC DNA]</scope>
    <source>
        <strain evidence="7 8">JPCC DA0580</strain>
    </source>
</reference>
<protein>
    <submittedName>
        <fullName evidence="7">Uncharacterized protein</fullName>
    </submittedName>
</protein>
<evidence type="ECO:0000259" key="5">
    <source>
        <dbReference type="PROSITE" id="PS50109"/>
    </source>
</evidence>
<feature type="domain" description="Response regulatory" evidence="6">
    <location>
        <begin position="586"/>
        <end position="706"/>
    </location>
</feature>
<dbReference type="Pfam" id="PF01590">
    <property type="entry name" value="GAF"/>
    <property type="match status" value="1"/>
</dbReference>